<dbReference type="PANTHER" id="PTHR19331">
    <property type="entry name" value="SCAVENGER RECEPTOR DOMAIN-CONTAINING"/>
    <property type="match status" value="1"/>
</dbReference>
<dbReference type="PROSITE" id="PS50287">
    <property type="entry name" value="SRCR_2"/>
    <property type="match status" value="2"/>
</dbReference>
<evidence type="ECO:0000313" key="11">
    <source>
        <dbReference type="EMBL" id="NXS63444.1"/>
    </source>
</evidence>
<reference evidence="11 12" key="1">
    <citation type="submission" date="2019-09" db="EMBL/GenBank/DDBJ databases">
        <title>Bird 10,000 Genomes (B10K) Project - Family phase.</title>
        <authorList>
            <person name="Zhang G."/>
        </authorList>
    </citation>
    <scope>NUCLEOTIDE SEQUENCE [LARGE SCALE GENOMIC DNA]</scope>
    <source>
        <strain evidence="11">B10K-DU-012-52</strain>
    </source>
</reference>
<feature type="disulfide bond" evidence="9">
    <location>
        <begin position="18"/>
        <end position="82"/>
    </location>
</feature>
<dbReference type="Gene3D" id="3.10.250.10">
    <property type="entry name" value="SRCR-like domain"/>
    <property type="match status" value="2"/>
</dbReference>
<dbReference type="OrthoDB" id="536948at2759"/>
<keyword evidence="3 9" id="KW-1015">Disulfide bond</keyword>
<keyword evidence="5" id="KW-0325">Glycoprotein</keyword>
<evidence type="ECO:0000259" key="10">
    <source>
        <dbReference type="PROSITE" id="PS50287"/>
    </source>
</evidence>
<evidence type="ECO:0000256" key="6">
    <source>
        <dbReference type="ARBA" id="ARBA00058074"/>
    </source>
</evidence>
<sequence length="164" mass="17508">RCAGRVEVLHNHQWGTICDDSWDLKDAKVVCQELGCGTAVSVPSQAHFGQGLDPIWLDDVECMGTETNFSQCGLREWGTHNCNHEEDAGVVCSGGQELPRPQGSPHPPCLSPAGPNPLEVRVQDGPGPCAGRVEVLYQGSWQGVCGSGWSLLEAQVVCRQLGCG</sequence>
<accession>A0A7L2VYW3</accession>
<dbReference type="InterPro" id="IPR036772">
    <property type="entry name" value="SRCR-like_dom_sf"/>
</dbReference>
<keyword evidence="4" id="KW-0675">Receptor</keyword>
<feature type="non-terminal residue" evidence="11">
    <location>
        <position position="1"/>
    </location>
</feature>
<evidence type="ECO:0000256" key="5">
    <source>
        <dbReference type="ARBA" id="ARBA00023180"/>
    </source>
</evidence>
<dbReference type="Pfam" id="PF00530">
    <property type="entry name" value="SRCR"/>
    <property type="match status" value="2"/>
</dbReference>
<feature type="disulfide bond" evidence="9">
    <location>
        <begin position="31"/>
        <end position="92"/>
    </location>
</feature>
<dbReference type="FunFam" id="3.10.250.10:FF:000007">
    <property type="entry name" value="Soluble scavenger receptor cysteine-rich domain-containing protein SSC5D"/>
    <property type="match status" value="1"/>
</dbReference>
<feature type="domain" description="SRCR" evidence="10">
    <location>
        <begin position="1"/>
        <end position="93"/>
    </location>
</feature>
<dbReference type="AlphaFoldDB" id="A0A7L2VYW3"/>
<gene>
    <name evidence="11" type="primary">Dmbt1_11</name>
    <name evidence="11" type="ORF">BRALEP_R05798</name>
</gene>
<feature type="non-terminal residue" evidence="11">
    <location>
        <position position="164"/>
    </location>
</feature>
<evidence type="ECO:0000256" key="2">
    <source>
        <dbReference type="ARBA" id="ARBA00022737"/>
    </source>
</evidence>
<evidence type="ECO:0000256" key="4">
    <source>
        <dbReference type="ARBA" id="ARBA00023170"/>
    </source>
</evidence>
<comment type="subunit">
    <text evidence="7">Interacts with LGALS1 and laminin.</text>
</comment>
<dbReference type="Proteomes" id="UP000520535">
    <property type="component" value="Unassembled WGS sequence"/>
</dbReference>
<protein>
    <recommendedName>
        <fullName evidence="8">Soluble scavenger receptor cysteine-rich domain-containing protein SSC5D</fullName>
    </recommendedName>
</protein>
<keyword evidence="1" id="KW-0732">Signal</keyword>
<comment type="caution">
    <text evidence="9">Lacks conserved residue(s) required for the propagation of feature annotation.</text>
</comment>
<name>A0A7L2VYW3_9AVES</name>
<dbReference type="PRINTS" id="PR00258">
    <property type="entry name" value="SPERACTRCPTR"/>
</dbReference>
<evidence type="ECO:0000256" key="1">
    <source>
        <dbReference type="ARBA" id="ARBA00022729"/>
    </source>
</evidence>
<dbReference type="EMBL" id="VYZX01031825">
    <property type="protein sequence ID" value="NXS63444.1"/>
    <property type="molecule type" value="Genomic_DNA"/>
</dbReference>
<organism evidence="11 12">
    <name type="scientific">Brachypteracias leptosomus</name>
    <name type="common">short-legged ground-roller</name>
    <dbReference type="NCBI Taxonomy" id="135165"/>
    <lineage>
        <taxon>Eukaryota</taxon>
        <taxon>Metazoa</taxon>
        <taxon>Chordata</taxon>
        <taxon>Craniata</taxon>
        <taxon>Vertebrata</taxon>
        <taxon>Euteleostomi</taxon>
        <taxon>Archelosauria</taxon>
        <taxon>Archosauria</taxon>
        <taxon>Dinosauria</taxon>
        <taxon>Saurischia</taxon>
        <taxon>Theropoda</taxon>
        <taxon>Coelurosauria</taxon>
        <taxon>Aves</taxon>
        <taxon>Neognathae</taxon>
        <taxon>Neoaves</taxon>
        <taxon>Telluraves</taxon>
        <taxon>Coraciimorphae</taxon>
        <taxon>Coraciiformes</taxon>
        <taxon>Brachypteraciidae</taxon>
        <taxon>Brachypteracias</taxon>
    </lineage>
</organism>
<evidence type="ECO:0000256" key="9">
    <source>
        <dbReference type="PROSITE-ProRule" id="PRU00196"/>
    </source>
</evidence>
<keyword evidence="2" id="KW-0677">Repeat</keyword>
<evidence type="ECO:0000256" key="7">
    <source>
        <dbReference type="ARBA" id="ARBA00064153"/>
    </source>
</evidence>
<evidence type="ECO:0000256" key="8">
    <source>
        <dbReference type="ARBA" id="ARBA00069168"/>
    </source>
</evidence>
<feature type="disulfide bond" evidence="9">
    <location>
        <begin position="62"/>
        <end position="72"/>
    </location>
</feature>
<feature type="domain" description="SRCR" evidence="10">
    <location>
        <begin position="120"/>
        <end position="164"/>
    </location>
</feature>
<proteinExistence type="predicted"/>
<dbReference type="PANTHER" id="PTHR19331:SF487">
    <property type="entry name" value="SOLUBLE SCAVENGER RECEPTOR CYSTEINE-RICH DOMAIN-CONTAINING PROTEIN SSC5D"/>
    <property type="match status" value="1"/>
</dbReference>
<comment type="caution">
    <text evidence="11">The sequence shown here is derived from an EMBL/GenBank/DDBJ whole genome shotgun (WGS) entry which is preliminary data.</text>
</comment>
<keyword evidence="12" id="KW-1185">Reference proteome</keyword>
<comment type="function">
    <text evidence="6">Binds to extracellular matrix proteins. Binds to pathogen-associated molecular patterns (PAMPs) present on the cell walls of Gram-positive and Gram-negative bacteria and fungi, behaving as a pattern recognition receptor (PRR). Induces bacterial and fungal aggregation and subsequent inhibition of PAMP-induced cytokine release. Does not possess intrinsic bactericidal activity. May play a role in the innate defense and homeostasis of certain epithelial surfaces.</text>
</comment>
<dbReference type="SUPFAM" id="SSF56487">
    <property type="entry name" value="SRCR-like"/>
    <property type="match status" value="2"/>
</dbReference>
<dbReference type="SMART" id="SM00202">
    <property type="entry name" value="SR"/>
    <property type="match status" value="1"/>
</dbReference>
<dbReference type="InterPro" id="IPR001190">
    <property type="entry name" value="SRCR"/>
</dbReference>
<evidence type="ECO:0000313" key="12">
    <source>
        <dbReference type="Proteomes" id="UP000520535"/>
    </source>
</evidence>
<evidence type="ECO:0000256" key="3">
    <source>
        <dbReference type="ARBA" id="ARBA00023157"/>
    </source>
</evidence>
<dbReference type="GO" id="GO:0016020">
    <property type="term" value="C:membrane"/>
    <property type="evidence" value="ECO:0007669"/>
    <property type="project" value="InterPro"/>
</dbReference>